<organism evidence="1 2">
    <name type="scientific">Ephemerocybe angulata</name>
    <dbReference type="NCBI Taxonomy" id="980116"/>
    <lineage>
        <taxon>Eukaryota</taxon>
        <taxon>Fungi</taxon>
        <taxon>Dikarya</taxon>
        <taxon>Basidiomycota</taxon>
        <taxon>Agaricomycotina</taxon>
        <taxon>Agaricomycetes</taxon>
        <taxon>Agaricomycetidae</taxon>
        <taxon>Agaricales</taxon>
        <taxon>Agaricineae</taxon>
        <taxon>Psathyrellaceae</taxon>
        <taxon>Ephemerocybe</taxon>
    </lineage>
</organism>
<comment type="caution">
    <text evidence="1">The sequence shown here is derived from an EMBL/GenBank/DDBJ whole genome shotgun (WGS) entry which is preliminary data.</text>
</comment>
<proteinExistence type="predicted"/>
<dbReference type="Proteomes" id="UP000521943">
    <property type="component" value="Unassembled WGS sequence"/>
</dbReference>
<dbReference type="EMBL" id="JACGCI010000011">
    <property type="protein sequence ID" value="KAF6760990.1"/>
    <property type="molecule type" value="Genomic_DNA"/>
</dbReference>
<reference evidence="1 2" key="1">
    <citation type="submission" date="2020-07" db="EMBL/GenBank/DDBJ databases">
        <title>Comparative genomics of pyrophilous fungi reveals a link between fire events and developmental genes.</title>
        <authorList>
            <consortium name="DOE Joint Genome Institute"/>
            <person name="Steindorff A.S."/>
            <person name="Carver A."/>
            <person name="Calhoun S."/>
            <person name="Stillman K."/>
            <person name="Liu H."/>
            <person name="Lipzen A."/>
            <person name="Pangilinan J."/>
            <person name="Labutti K."/>
            <person name="Bruns T.D."/>
            <person name="Grigoriev I.V."/>
        </authorList>
    </citation>
    <scope>NUCLEOTIDE SEQUENCE [LARGE SCALE GENOMIC DNA]</scope>
    <source>
        <strain evidence="1 2">CBS 144469</strain>
    </source>
</reference>
<evidence type="ECO:0000313" key="1">
    <source>
        <dbReference type="EMBL" id="KAF6760990.1"/>
    </source>
</evidence>
<keyword evidence="2" id="KW-1185">Reference proteome</keyword>
<name>A0A8H6I8P7_9AGAR</name>
<gene>
    <name evidence="1" type="ORF">DFP72DRAFT_843243</name>
</gene>
<sequence length="207" mass="22977">MSFRHGMAWRTTSASFGPTFRKGLNMIGHIRPDPPKTPLWGHLSHFPTQTRSGIDSTSGPRQLAPENHYSFGLVFLHARRHGANCWRLHGPTLSACCALRQLRQTDGVPIVTFEHHRACYQDLEPGNENCEDRALINAIATDQGGTDSCRPPESGIHSRAHDLYQTYVHARNDVSLQALATIAEIRASLEALVLVAIVQKHVDMTRG</sequence>
<evidence type="ECO:0000313" key="2">
    <source>
        <dbReference type="Proteomes" id="UP000521943"/>
    </source>
</evidence>
<protein>
    <submittedName>
        <fullName evidence="1">Uncharacterized protein</fullName>
    </submittedName>
</protein>
<accession>A0A8H6I8P7</accession>
<dbReference type="AlphaFoldDB" id="A0A8H6I8P7"/>